<dbReference type="AlphaFoldDB" id="A0A0M3KA38"/>
<accession>A0A0M3KA38</accession>
<evidence type="ECO:0000256" key="1">
    <source>
        <dbReference type="SAM" id="MobiDB-lite"/>
    </source>
</evidence>
<feature type="region of interest" description="Disordered" evidence="1">
    <location>
        <begin position="61"/>
        <end position="84"/>
    </location>
</feature>
<evidence type="ECO:0000313" key="4">
    <source>
        <dbReference type="WBParaSite" id="ASIM_0001783401-mRNA-1"/>
    </source>
</evidence>
<name>A0A0M3KA38_ANISI</name>
<evidence type="ECO:0000313" key="2">
    <source>
        <dbReference type="EMBL" id="VDK59856.1"/>
    </source>
</evidence>
<dbReference type="OrthoDB" id="5836743at2759"/>
<dbReference type="EMBL" id="UYRR01033891">
    <property type="protein sequence ID" value="VDK59856.1"/>
    <property type="molecule type" value="Genomic_DNA"/>
</dbReference>
<proteinExistence type="predicted"/>
<reference evidence="2 3" key="2">
    <citation type="submission" date="2018-11" db="EMBL/GenBank/DDBJ databases">
        <authorList>
            <consortium name="Pathogen Informatics"/>
        </authorList>
    </citation>
    <scope>NUCLEOTIDE SEQUENCE [LARGE SCALE GENOMIC DNA]</scope>
</reference>
<dbReference type="Proteomes" id="UP000267096">
    <property type="component" value="Unassembled WGS sequence"/>
</dbReference>
<reference evidence="4" key="1">
    <citation type="submission" date="2017-02" db="UniProtKB">
        <authorList>
            <consortium name="WormBaseParasite"/>
        </authorList>
    </citation>
    <scope>IDENTIFICATION</scope>
</reference>
<sequence length="115" mass="12700">MPLPQCNEENINIPTAHSCETYVRGYIIALGRVKQMGNLDQMINAHKATTAKEIEGMGSKHEMELNSTPPNKSTSQKHARSKHVQIIENRCQLFETNNEGTLDEEADDAIAAGGH</sequence>
<feature type="compositionally biased region" description="Polar residues" evidence="1">
    <location>
        <begin position="65"/>
        <end position="74"/>
    </location>
</feature>
<evidence type="ECO:0000313" key="3">
    <source>
        <dbReference type="Proteomes" id="UP000267096"/>
    </source>
</evidence>
<organism evidence="4">
    <name type="scientific">Anisakis simplex</name>
    <name type="common">Herring worm</name>
    <dbReference type="NCBI Taxonomy" id="6269"/>
    <lineage>
        <taxon>Eukaryota</taxon>
        <taxon>Metazoa</taxon>
        <taxon>Ecdysozoa</taxon>
        <taxon>Nematoda</taxon>
        <taxon>Chromadorea</taxon>
        <taxon>Rhabditida</taxon>
        <taxon>Spirurina</taxon>
        <taxon>Ascaridomorpha</taxon>
        <taxon>Ascaridoidea</taxon>
        <taxon>Anisakidae</taxon>
        <taxon>Anisakis</taxon>
        <taxon>Anisakis simplex complex</taxon>
    </lineage>
</organism>
<keyword evidence="3" id="KW-1185">Reference proteome</keyword>
<gene>
    <name evidence="2" type="ORF">ASIM_LOCUS17236</name>
</gene>
<dbReference type="WBParaSite" id="ASIM_0001783401-mRNA-1">
    <property type="protein sequence ID" value="ASIM_0001783401-mRNA-1"/>
    <property type="gene ID" value="ASIM_0001783401"/>
</dbReference>
<protein>
    <submittedName>
        <fullName evidence="4">Gag-pol polyprotein</fullName>
    </submittedName>
</protein>